<gene>
    <name evidence="2" type="ORF">Bca52824_001315</name>
</gene>
<dbReference type="EMBL" id="JAAMPC010000001">
    <property type="protein sequence ID" value="KAG2330135.1"/>
    <property type="molecule type" value="Genomic_DNA"/>
</dbReference>
<keyword evidence="3" id="KW-1185">Reference proteome</keyword>
<comment type="caution">
    <text evidence="2">The sequence shown here is derived from an EMBL/GenBank/DDBJ whole genome shotgun (WGS) entry which is preliminary data.</text>
</comment>
<reference evidence="2 3" key="1">
    <citation type="submission" date="2020-02" db="EMBL/GenBank/DDBJ databases">
        <authorList>
            <person name="Ma Q."/>
            <person name="Huang Y."/>
            <person name="Song X."/>
            <person name="Pei D."/>
        </authorList>
    </citation>
    <scope>NUCLEOTIDE SEQUENCE [LARGE SCALE GENOMIC DNA]</scope>
    <source>
        <strain evidence="2">Sxm20200214</strain>
        <tissue evidence="2">Leaf</tissue>
    </source>
</reference>
<sequence>MNSMMECISQQEAAHKATNDRLDVITNAITPPAADETEKTTLSDQSCCTSGSQPGTLIVAVFLLRLHRQSSLLLLPLDVINPSRPAPKLLRSKECEALRQAYGADMLLLDPKFLFSLLSFLYLLLFFTVKWGYVLSGGGDGNDVVKINVNVSEVVKSHPGHQLSSSPPPYLKAALSASSESNYSVLLIICYSDMYIHSSLPKILQLSRKEKDNLLLGT</sequence>
<dbReference type="OrthoDB" id="1134778at2759"/>
<keyword evidence="1" id="KW-0812">Transmembrane</keyword>
<feature type="transmembrane region" description="Helical" evidence="1">
    <location>
        <begin position="113"/>
        <end position="133"/>
    </location>
</feature>
<proteinExistence type="predicted"/>
<keyword evidence="1" id="KW-1133">Transmembrane helix</keyword>
<name>A0A8X7WJW5_BRACI</name>
<keyword evidence="1" id="KW-0472">Membrane</keyword>
<evidence type="ECO:0000256" key="1">
    <source>
        <dbReference type="SAM" id="Phobius"/>
    </source>
</evidence>
<organism evidence="2 3">
    <name type="scientific">Brassica carinata</name>
    <name type="common">Ethiopian mustard</name>
    <name type="synonym">Abyssinian cabbage</name>
    <dbReference type="NCBI Taxonomy" id="52824"/>
    <lineage>
        <taxon>Eukaryota</taxon>
        <taxon>Viridiplantae</taxon>
        <taxon>Streptophyta</taxon>
        <taxon>Embryophyta</taxon>
        <taxon>Tracheophyta</taxon>
        <taxon>Spermatophyta</taxon>
        <taxon>Magnoliopsida</taxon>
        <taxon>eudicotyledons</taxon>
        <taxon>Gunneridae</taxon>
        <taxon>Pentapetalae</taxon>
        <taxon>rosids</taxon>
        <taxon>malvids</taxon>
        <taxon>Brassicales</taxon>
        <taxon>Brassicaceae</taxon>
        <taxon>Brassiceae</taxon>
        <taxon>Brassica</taxon>
    </lineage>
</organism>
<protein>
    <submittedName>
        <fullName evidence="2">Uncharacterized protein</fullName>
    </submittedName>
</protein>
<evidence type="ECO:0000313" key="2">
    <source>
        <dbReference type="EMBL" id="KAG2330135.1"/>
    </source>
</evidence>
<dbReference type="AlphaFoldDB" id="A0A8X7WJW5"/>
<evidence type="ECO:0000313" key="3">
    <source>
        <dbReference type="Proteomes" id="UP000886595"/>
    </source>
</evidence>
<dbReference type="Proteomes" id="UP000886595">
    <property type="component" value="Unassembled WGS sequence"/>
</dbReference>
<accession>A0A8X7WJW5</accession>